<protein>
    <submittedName>
        <fullName evidence="1">Uncharacterized protein</fullName>
    </submittedName>
</protein>
<dbReference type="InParanoid" id="A0A316YFI1"/>
<sequence>MHSHIALDSAETECDRSHYNFVVTVNADVDILHNTTYRFLVGQARHGPQGTFLDGSKVFLDRSYLASQNTGYRPSVASDPSSNFTFIAFNMYNDMQTGELLKNPWVLSTENNTQGTIVPGEFTAVLYINRPEFIPNGTADQMPEPVWKTFTPGSQNGYNCTRALTNTTSLSAAESTDGISGANVVNGAFTRSAAHGLGVSFALVAAGTILL</sequence>
<gene>
    <name evidence="1" type="ORF">FA10DRAFT_181215</name>
</gene>
<organism evidence="1 2">
    <name type="scientific">Acaromyces ingoldii</name>
    <dbReference type="NCBI Taxonomy" id="215250"/>
    <lineage>
        <taxon>Eukaryota</taxon>
        <taxon>Fungi</taxon>
        <taxon>Dikarya</taxon>
        <taxon>Basidiomycota</taxon>
        <taxon>Ustilaginomycotina</taxon>
        <taxon>Exobasidiomycetes</taxon>
        <taxon>Exobasidiales</taxon>
        <taxon>Cryptobasidiaceae</taxon>
        <taxon>Acaromyces</taxon>
    </lineage>
</organism>
<proteinExistence type="predicted"/>
<evidence type="ECO:0000313" key="2">
    <source>
        <dbReference type="Proteomes" id="UP000245768"/>
    </source>
</evidence>
<evidence type="ECO:0000313" key="1">
    <source>
        <dbReference type="EMBL" id="PWN87962.1"/>
    </source>
</evidence>
<reference evidence="1 2" key="1">
    <citation type="journal article" date="2018" name="Mol. Biol. Evol.">
        <title>Broad Genomic Sampling Reveals a Smut Pathogenic Ancestry of the Fungal Clade Ustilaginomycotina.</title>
        <authorList>
            <person name="Kijpornyongpan T."/>
            <person name="Mondo S.J."/>
            <person name="Barry K."/>
            <person name="Sandor L."/>
            <person name="Lee J."/>
            <person name="Lipzen A."/>
            <person name="Pangilinan J."/>
            <person name="LaButti K."/>
            <person name="Hainaut M."/>
            <person name="Henrissat B."/>
            <person name="Grigoriev I.V."/>
            <person name="Spatafora J.W."/>
            <person name="Aime M.C."/>
        </authorList>
    </citation>
    <scope>NUCLEOTIDE SEQUENCE [LARGE SCALE GENOMIC DNA]</scope>
    <source>
        <strain evidence="1 2">MCA 4198</strain>
    </source>
</reference>
<dbReference type="AlphaFoldDB" id="A0A316YFI1"/>
<name>A0A316YFI1_9BASI</name>
<accession>A0A316YFI1</accession>
<dbReference type="Proteomes" id="UP000245768">
    <property type="component" value="Unassembled WGS sequence"/>
</dbReference>
<dbReference type="EMBL" id="KZ819639">
    <property type="protein sequence ID" value="PWN87962.1"/>
    <property type="molecule type" value="Genomic_DNA"/>
</dbReference>
<keyword evidence="2" id="KW-1185">Reference proteome</keyword>
<dbReference type="GeneID" id="37040213"/>
<dbReference type="RefSeq" id="XP_025375160.1">
    <property type="nucleotide sequence ID" value="XM_025518297.1"/>
</dbReference>